<evidence type="ECO:0000259" key="1">
    <source>
        <dbReference type="PROSITE" id="PS50878"/>
    </source>
</evidence>
<name>A0A8W8IVB3_MAGGI</name>
<protein>
    <recommendedName>
        <fullName evidence="1">Reverse transcriptase domain-containing protein</fullName>
    </recommendedName>
</protein>
<dbReference type="InterPro" id="IPR000477">
    <property type="entry name" value="RT_dom"/>
</dbReference>
<dbReference type="GO" id="GO:0051082">
    <property type="term" value="F:unfolded protein binding"/>
    <property type="evidence" value="ECO:0007669"/>
    <property type="project" value="InterPro"/>
</dbReference>
<dbReference type="InterPro" id="IPR052789">
    <property type="entry name" value="SSUH2_homolog"/>
</dbReference>
<dbReference type="CDD" id="cd01650">
    <property type="entry name" value="RT_nLTR_like"/>
    <property type="match status" value="1"/>
</dbReference>
<sequence>MVHDSYKNYKKAKREFRNKLNAEHDRYMTSVFHDIDQASECDVRLFWKLVKRQRPRNTRFYQEIEIDGRLVDNPDEIASCFAEYFEQIYNPTKSKMFDSEFYKTTENSYLFIQENSRLQTLSKLPGGEVTATEISKAIKDLKRRKAPGLDCIQNEHLIFGGPRLFACISHLFNAVINIGRIPSIWKTDLIIPIYKGNNKIKSSPDSYRPIAVLPCLMKLFEKILTLRIRDHVLPSVSFPNPQQQGFQPKLGCITASFNLQETVFHNLEQGSPVYVAFLDTQKAFDTVWRHGLMCKLHQLGVKGSLWTLIDDCHTDTFCSVAVNQKNSNWFPISQGVRQGGVLSTFLYLVFINDLLQELQNQNPNTGIHSIRSSNPALADDISCIALSPRGLQTLLNTAYDFSIRWRFKFNASKSNVLYFSPTGINNNSLSWKLGHDTIKISKSYNNLGILLDAKLDPTERIAKACRKGQQTYFALKISEHLNPATLSKLYKRIVLPSVLYGSELWCDLKQKDNRALDVFQHFICKHAMNLPKHTRSDMCESIFGLLPIASEIDKRKLQFFGRLCLMDTKCLTKKIFLHRLFSYLDSPNCKHYGFIPDVIHLLDKYNLLEHLNSYLQNGLFLNKLEWKKTVNSAVFYHFTTFRSNRMLRDNDFTQFRHITGNSRPDWIWKLPSDVQEVTLCKFIIKLWTLQDLPPHICSLCQKLFTNIFEHVTTSCDGTYLFREAWWQTVIENFDINLSADLCGLTLLPPPPVDYIPPKNQEQQDFMSASVISEDTARQALLEHVGQQSCWGKGAAQKMTIKELKWSPSYHYILETFTEERSTKWHFEPFKGQPVDGPHNGPAPGPWDIPITYRTAMGATLKDTSDVRRVTNGQNLQENHYWPNDAFFVLNLPVWIQTHYMANNVSDHFIENTGLPHELVKAVESIEFQDTQFRVMPVTKFPEAEINKASQRLLSRHLFPQRVIHMQRHVIRMVPVTRCLYKHKEKYLFFYVYGLESKVHVDPDYPEQCCLGCSIFPGNDVGQVDENDPVVGGDLNAEGVEAKPVIDFATVPGYDNVRLDKSLLPPPPVNYVIPQDQKQPDFMSAPVISEDTARQSLLEHVGQQCCWGKGAAEKMTIKELQSSTSYHYVLETFTEERSTKWDFEPFQGQPVDGPHNGPAPGPWDIPVPFREVFKNETQFREVPHTAYVKDCHGCNAKGFLRCGTCHGRSQIRCSACQGRGRKQVYKNGKHELTNCPHCFGTGKRRCARCGGDGRIQCTSCKGCCRLRWFIRLSIVWSNNVGEHVVEKTGLPNQLVSKAAGSLGFQDTQFRVMPVARFPVAEINEASHRLLSSHQFPQRMIHMQRHVIRMVPVTQCFCDHKEKDLTYFVYGLESKVHAPDYPEQCCWGCSIM</sequence>
<dbReference type="GO" id="GO:0031072">
    <property type="term" value="F:heat shock protein binding"/>
    <property type="evidence" value="ECO:0007669"/>
    <property type="project" value="InterPro"/>
</dbReference>
<evidence type="ECO:0000313" key="3">
    <source>
        <dbReference type="Proteomes" id="UP000005408"/>
    </source>
</evidence>
<evidence type="ECO:0000313" key="2">
    <source>
        <dbReference type="EnsemblMetazoa" id="G16020.1:cds"/>
    </source>
</evidence>
<dbReference type="CDD" id="cd10719">
    <property type="entry name" value="DnaJ_zf"/>
    <property type="match status" value="1"/>
</dbReference>
<dbReference type="PANTHER" id="PTHR48465:SF1">
    <property type="entry name" value="PROTEIN SSUH2 HOMOLOG"/>
    <property type="match status" value="1"/>
</dbReference>
<organism evidence="2 3">
    <name type="scientific">Magallana gigas</name>
    <name type="common">Pacific oyster</name>
    <name type="synonym">Crassostrea gigas</name>
    <dbReference type="NCBI Taxonomy" id="29159"/>
    <lineage>
        <taxon>Eukaryota</taxon>
        <taxon>Metazoa</taxon>
        <taxon>Spiralia</taxon>
        <taxon>Lophotrochozoa</taxon>
        <taxon>Mollusca</taxon>
        <taxon>Bivalvia</taxon>
        <taxon>Autobranchia</taxon>
        <taxon>Pteriomorphia</taxon>
        <taxon>Ostreida</taxon>
        <taxon>Ostreoidea</taxon>
        <taxon>Ostreidae</taxon>
        <taxon>Magallana</taxon>
    </lineage>
</organism>
<proteinExistence type="predicted"/>
<dbReference type="Proteomes" id="UP000005408">
    <property type="component" value="Unassembled WGS sequence"/>
</dbReference>
<dbReference type="Pfam" id="PF00078">
    <property type="entry name" value="RVT_1"/>
    <property type="match status" value="1"/>
</dbReference>
<reference evidence="2" key="1">
    <citation type="submission" date="2022-08" db="UniProtKB">
        <authorList>
            <consortium name="EnsemblMetazoa"/>
        </authorList>
    </citation>
    <scope>IDENTIFICATION</scope>
    <source>
        <strain evidence="2">05x7-T-G4-1.051#20</strain>
    </source>
</reference>
<dbReference type="PROSITE" id="PS50878">
    <property type="entry name" value="RT_POL"/>
    <property type="match status" value="1"/>
</dbReference>
<accession>A0A8W8IVB3</accession>
<dbReference type="PANTHER" id="PTHR48465">
    <property type="entry name" value="PROTEIN SSUH2 HOMOLOG"/>
    <property type="match status" value="1"/>
</dbReference>
<feature type="domain" description="Reverse transcriptase" evidence="1">
    <location>
        <begin position="174"/>
        <end position="451"/>
    </location>
</feature>
<dbReference type="InterPro" id="IPR001305">
    <property type="entry name" value="HSP_DnaJ_Cys-rich_dom"/>
</dbReference>
<keyword evidence="3" id="KW-1185">Reference proteome</keyword>
<dbReference type="EnsemblMetazoa" id="G16020.1">
    <property type="protein sequence ID" value="G16020.1:cds"/>
    <property type="gene ID" value="G16020"/>
</dbReference>